<comment type="caution">
    <text evidence="2">The sequence shown here is derived from an EMBL/GenBank/DDBJ whole genome shotgun (WGS) entry which is preliminary data.</text>
</comment>
<dbReference type="AlphaFoldDB" id="A0A8J3JIG3"/>
<dbReference type="Pfam" id="PF07070">
    <property type="entry name" value="Spo0M"/>
    <property type="match status" value="1"/>
</dbReference>
<organism evidence="2 3">
    <name type="scientific">Catellatospora bangladeshensis</name>
    <dbReference type="NCBI Taxonomy" id="310355"/>
    <lineage>
        <taxon>Bacteria</taxon>
        <taxon>Bacillati</taxon>
        <taxon>Actinomycetota</taxon>
        <taxon>Actinomycetes</taxon>
        <taxon>Micromonosporales</taxon>
        <taxon>Micromonosporaceae</taxon>
        <taxon>Catellatospora</taxon>
    </lineage>
</organism>
<proteinExistence type="predicted"/>
<sequence length="426" mass="43244">MVLRRILSSLGFGGVDVDTVLATPAVRPGGAFTGQVRLHARGDVEITAVQLLLVANANGAETELGRYPVADRFTLRGGTGHAVGFHLAAPYTAPITLVYGRPMPGVTVGVRTQVSVASGSAKTDFDPIGVEPAEIHQHVLDALGTIGCRFVRSDLRPGQPPVQAVTFYAPVPQGQAPGPQIPQLVFLLAADPQGATVTAELAGRPGQGDAHRVSAEQARELSADPARWIELVDGWVRKALERLSSLPAQDPGAFMRPPVHAPGPPHHSGHPSRPYAYPGHGFGGYRYGGYRGTGSMIGAGLGGAALGFLGGMVVSDMIHDALTPDAASAADAAGTADTPAADNVGTGAAGSDAANGPDPVGSDAATADAQPADAEGAAVADTGYDQAYQDSGGYQDGGYDAGGWDTGGYDAGGFDSGDFGDFGGDF</sequence>
<name>A0A8J3JIG3_9ACTN</name>
<protein>
    <recommendedName>
        <fullName evidence="4">Sporulation-control protein</fullName>
    </recommendedName>
</protein>
<dbReference type="PANTHER" id="PTHR40053">
    <property type="entry name" value="SPORULATION-CONTROL PROTEIN SPO0M"/>
    <property type="match status" value="1"/>
</dbReference>
<dbReference type="Proteomes" id="UP000601223">
    <property type="component" value="Unassembled WGS sequence"/>
</dbReference>
<gene>
    <name evidence="2" type="ORF">Cba03nite_24010</name>
</gene>
<reference evidence="2 3" key="1">
    <citation type="submission" date="2021-01" db="EMBL/GenBank/DDBJ databases">
        <title>Whole genome shotgun sequence of Catellatospora bangladeshensis NBRC 107357.</title>
        <authorList>
            <person name="Komaki H."/>
            <person name="Tamura T."/>
        </authorList>
    </citation>
    <scope>NUCLEOTIDE SEQUENCE [LARGE SCALE GENOMIC DNA]</scope>
    <source>
        <strain evidence="2 3">NBRC 107357</strain>
    </source>
</reference>
<feature type="compositionally biased region" description="Gly residues" evidence="1">
    <location>
        <begin position="394"/>
        <end position="415"/>
    </location>
</feature>
<dbReference type="EMBL" id="BONF01000011">
    <property type="protein sequence ID" value="GIF81052.1"/>
    <property type="molecule type" value="Genomic_DNA"/>
</dbReference>
<feature type="region of interest" description="Disordered" evidence="1">
    <location>
        <begin position="333"/>
        <end position="415"/>
    </location>
</feature>
<feature type="compositionally biased region" description="Low complexity" evidence="1">
    <location>
        <begin position="363"/>
        <end position="393"/>
    </location>
</feature>
<keyword evidence="3" id="KW-1185">Reference proteome</keyword>
<evidence type="ECO:0000256" key="1">
    <source>
        <dbReference type="SAM" id="MobiDB-lite"/>
    </source>
</evidence>
<dbReference type="InterPro" id="IPR009776">
    <property type="entry name" value="Spore_0_M"/>
</dbReference>
<evidence type="ECO:0000313" key="3">
    <source>
        <dbReference type="Proteomes" id="UP000601223"/>
    </source>
</evidence>
<accession>A0A8J3JIG3</accession>
<evidence type="ECO:0000313" key="2">
    <source>
        <dbReference type="EMBL" id="GIF81052.1"/>
    </source>
</evidence>
<feature type="compositionally biased region" description="Low complexity" evidence="1">
    <location>
        <begin position="333"/>
        <end position="342"/>
    </location>
</feature>
<evidence type="ECO:0008006" key="4">
    <source>
        <dbReference type="Google" id="ProtNLM"/>
    </source>
</evidence>
<dbReference type="PANTHER" id="PTHR40053:SF1">
    <property type="entry name" value="SPORULATION-CONTROL PROTEIN SPO0M"/>
    <property type="match status" value="1"/>
</dbReference>
<dbReference type="RefSeq" id="WP_203745200.1">
    <property type="nucleotide sequence ID" value="NZ_BONF01000011.1"/>
</dbReference>